<dbReference type="EMBL" id="CP102294">
    <property type="protein sequence ID" value="UWN56371.1"/>
    <property type="molecule type" value="Genomic_DNA"/>
</dbReference>
<dbReference type="GeneID" id="82891425"/>
<feature type="compositionally biased region" description="Low complexity" evidence="4">
    <location>
        <begin position="125"/>
        <end position="135"/>
    </location>
</feature>
<dbReference type="GO" id="GO:0003677">
    <property type="term" value="F:DNA binding"/>
    <property type="evidence" value="ECO:0007669"/>
    <property type="project" value="UniProtKB-KW"/>
</dbReference>
<dbReference type="SUPFAM" id="SSF50249">
    <property type="entry name" value="Nucleic acid-binding proteins"/>
    <property type="match status" value="1"/>
</dbReference>
<evidence type="ECO:0000313" key="5">
    <source>
        <dbReference type="EMBL" id="UWN56371.1"/>
    </source>
</evidence>
<dbReference type="HAMAP" id="MF_00984">
    <property type="entry name" value="SSB"/>
    <property type="match status" value="1"/>
</dbReference>
<evidence type="ECO:0000256" key="4">
    <source>
        <dbReference type="SAM" id="MobiDB-lite"/>
    </source>
</evidence>
<sequence length="162" mass="17823">MVNKVILIGNVGMDPEVRALEGGAKVARLRIATTERIYNRQTQETKEHTEWHTVTLWRGLADVADRYVRKGSQVYIEGSLRTREWTDKDNNKRYTTEIVANDMKMLGRRAEGTGAPMDGTTYGTPARPAAAAPQPSYGTPAPSYGGGEIPAAAQDEVDDLPF</sequence>
<organism evidence="5 6">
    <name type="scientific">Alistipes ihumii AP11</name>
    <dbReference type="NCBI Taxonomy" id="1211813"/>
    <lineage>
        <taxon>Bacteria</taxon>
        <taxon>Pseudomonadati</taxon>
        <taxon>Bacteroidota</taxon>
        <taxon>Bacteroidia</taxon>
        <taxon>Bacteroidales</taxon>
        <taxon>Rikenellaceae</taxon>
        <taxon>Alistipes</taxon>
    </lineage>
</organism>
<gene>
    <name evidence="5" type="primary">ssb</name>
    <name evidence="5" type="ORF">NQ491_06785</name>
</gene>
<evidence type="ECO:0000256" key="3">
    <source>
        <dbReference type="RuleBase" id="RU000524"/>
    </source>
</evidence>
<dbReference type="InterPro" id="IPR012340">
    <property type="entry name" value="NA-bd_OB-fold"/>
</dbReference>
<dbReference type="Gene3D" id="2.40.50.140">
    <property type="entry name" value="Nucleic acid-binding proteins"/>
    <property type="match status" value="1"/>
</dbReference>
<dbReference type="CDD" id="cd04496">
    <property type="entry name" value="SSB_OBF"/>
    <property type="match status" value="1"/>
</dbReference>
<comment type="subunit">
    <text evidence="2">Homotetramer.</text>
</comment>
<reference evidence="5" key="1">
    <citation type="journal article" date="2022" name="Cell">
        <title>Design, construction, and in vivo augmentation of a complex gut microbiome.</title>
        <authorList>
            <person name="Cheng A.G."/>
            <person name="Ho P.Y."/>
            <person name="Aranda-Diaz A."/>
            <person name="Jain S."/>
            <person name="Yu F.B."/>
            <person name="Meng X."/>
            <person name="Wang M."/>
            <person name="Iakiviak M."/>
            <person name="Nagashima K."/>
            <person name="Zhao A."/>
            <person name="Murugkar P."/>
            <person name="Patil A."/>
            <person name="Atabakhsh K."/>
            <person name="Weakley A."/>
            <person name="Yan J."/>
            <person name="Brumbaugh A.R."/>
            <person name="Higginbottom S."/>
            <person name="Dimas A."/>
            <person name="Shiver A.L."/>
            <person name="Deutschbauer A."/>
            <person name="Neff N."/>
            <person name="Sonnenburg J.L."/>
            <person name="Huang K.C."/>
            <person name="Fischbach M.A."/>
        </authorList>
    </citation>
    <scope>NUCLEOTIDE SEQUENCE</scope>
    <source>
        <strain evidence="5">AP11</strain>
    </source>
</reference>
<dbReference type="InterPro" id="IPR000424">
    <property type="entry name" value="Primosome_PriB/ssb"/>
</dbReference>
<evidence type="ECO:0000256" key="1">
    <source>
        <dbReference type="ARBA" id="ARBA00023125"/>
    </source>
</evidence>
<evidence type="ECO:0000256" key="2">
    <source>
        <dbReference type="HAMAP-Rule" id="MF_00984"/>
    </source>
</evidence>
<feature type="region of interest" description="Disordered" evidence="4">
    <location>
        <begin position="109"/>
        <end position="162"/>
    </location>
</feature>
<keyword evidence="1 2" id="KW-0238">DNA-binding</keyword>
<keyword evidence="6" id="KW-1185">Reference proteome</keyword>
<comment type="caution">
    <text evidence="2">Lacks conserved residue(s) required for the propagation of feature annotation.</text>
</comment>
<dbReference type="Proteomes" id="UP001059295">
    <property type="component" value="Chromosome"/>
</dbReference>
<dbReference type="PROSITE" id="PS50935">
    <property type="entry name" value="SSB"/>
    <property type="match status" value="1"/>
</dbReference>
<dbReference type="Pfam" id="PF00436">
    <property type="entry name" value="SSB"/>
    <property type="match status" value="1"/>
</dbReference>
<dbReference type="RefSeq" id="WP_026089689.1">
    <property type="nucleotide sequence ID" value="NZ_CAPH01000013.1"/>
</dbReference>
<dbReference type="PANTHER" id="PTHR10302">
    <property type="entry name" value="SINGLE-STRANDED DNA-BINDING PROTEIN"/>
    <property type="match status" value="1"/>
</dbReference>
<accession>A0ABY5UYS3</accession>
<dbReference type="PANTHER" id="PTHR10302:SF27">
    <property type="entry name" value="SINGLE-STRANDED DNA-BINDING PROTEIN"/>
    <property type="match status" value="1"/>
</dbReference>
<name>A0ABY5UYS3_9BACT</name>
<evidence type="ECO:0000313" key="6">
    <source>
        <dbReference type="Proteomes" id="UP001059295"/>
    </source>
</evidence>
<dbReference type="NCBIfam" id="TIGR00621">
    <property type="entry name" value="ssb"/>
    <property type="match status" value="1"/>
</dbReference>
<protein>
    <recommendedName>
        <fullName evidence="2 3">Single-stranded DNA-binding protein</fullName>
        <shortName evidence="2">SSB</shortName>
    </recommendedName>
</protein>
<dbReference type="InterPro" id="IPR011344">
    <property type="entry name" value="ssDNA-bd"/>
</dbReference>
<proteinExistence type="inferred from homology"/>